<dbReference type="GO" id="GO:0046872">
    <property type="term" value="F:metal ion binding"/>
    <property type="evidence" value="ECO:0007669"/>
    <property type="project" value="UniProtKB-KW"/>
</dbReference>
<dbReference type="GO" id="GO:0005634">
    <property type="term" value="C:nucleus"/>
    <property type="evidence" value="ECO:0007669"/>
    <property type="project" value="UniProtKB-SubCell"/>
</dbReference>
<evidence type="ECO:0000313" key="9">
    <source>
        <dbReference type="RefSeq" id="XP_020829972.1"/>
    </source>
</evidence>
<dbReference type="GO" id="GO:0005829">
    <property type="term" value="C:cytosol"/>
    <property type="evidence" value="ECO:0007669"/>
    <property type="project" value="TreeGrafter"/>
</dbReference>
<protein>
    <recommendedName>
        <fullName evidence="5">Decapping nuclease</fullName>
        <ecNumber evidence="5">3.6.1.-</ecNumber>
    </recommendedName>
</protein>
<feature type="compositionally biased region" description="Basic and acidic residues" evidence="6">
    <location>
        <begin position="1"/>
        <end position="15"/>
    </location>
</feature>
<feature type="region of interest" description="Disordered" evidence="6">
    <location>
        <begin position="1"/>
        <end position="48"/>
    </location>
</feature>
<name>A0A6P5J6N0_PHACI</name>
<comment type="cofactor">
    <cofactor evidence="5">
        <name>Mg(2+)</name>
        <dbReference type="ChEBI" id="CHEBI:18420"/>
    </cofactor>
    <text evidence="5">Binds 2 magnesium ions.</text>
</comment>
<organism evidence="8 9">
    <name type="scientific">Phascolarctos cinereus</name>
    <name type="common">Koala</name>
    <dbReference type="NCBI Taxonomy" id="38626"/>
    <lineage>
        <taxon>Eukaryota</taxon>
        <taxon>Metazoa</taxon>
        <taxon>Chordata</taxon>
        <taxon>Craniata</taxon>
        <taxon>Vertebrata</taxon>
        <taxon>Euteleostomi</taxon>
        <taxon>Mammalia</taxon>
        <taxon>Metatheria</taxon>
        <taxon>Diprotodontia</taxon>
        <taxon>Phascolarctidae</taxon>
        <taxon>Phascolarctos</taxon>
    </lineage>
</organism>
<dbReference type="EC" id="3.6.1.-" evidence="5"/>
<comment type="function">
    <text evidence="5">Decapping enzyme for NAD-capped RNAs: specifically hydrolyzes the nicotinamide adenine dinucleotide (NAD) cap from a subset of RNAs by removing the entire NAD moiety from the 5'-end of an NAD-capped RNA.</text>
</comment>
<gene>
    <name evidence="9" type="primary">DXO</name>
</gene>
<dbReference type="RefSeq" id="XP_020829972.1">
    <property type="nucleotide sequence ID" value="XM_020974313.1"/>
</dbReference>
<keyword evidence="5" id="KW-0539">Nucleus</keyword>
<keyword evidence="5" id="KW-0378">Hydrolase</keyword>
<evidence type="ECO:0000256" key="1">
    <source>
        <dbReference type="ARBA" id="ARBA00006562"/>
    </source>
</evidence>
<dbReference type="GO" id="GO:0004518">
    <property type="term" value="F:nuclease activity"/>
    <property type="evidence" value="ECO:0007669"/>
    <property type="project" value="UniProtKB-KW"/>
</dbReference>
<dbReference type="GO" id="GO:0000956">
    <property type="term" value="P:nuclear-transcribed mRNA catabolic process"/>
    <property type="evidence" value="ECO:0007669"/>
    <property type="project" value="TreeGrafter"/>
</dbReference>
<evidence type="ECO:0000256" key="5">
    <source>
        <dbReference type="RuleBase" id="RU367113"/>
    </source>
</evidence>
<keyword evidence="5" id="KW-0547">Nucleotide-binding</keyword>
<dbReference type="InParanoid" id="A0A6P5J6N0"/>
<evidence type="ECO:0000256" key="2">
    <source>
        <dbReference type="ARBA" id="ARBA00024458"/>
    </source>
</evidence>
<dbReference type="GO" id="GO:0034353">
    <property type="term" value="F:mRNA 5'-diphosphatase activity"/>
    <property type="evidence" value="ECO:0007669"/>
    <property type="project" value="TreeGrafter"/>
</dbReference>
<dbReference type="GeneID" id="110199446"/>
<reference evidence="9" key="1">
    <citation type="submission" date="2025-08" db="UniProtKB">
        <authorList>
            <consortium name="RefSeq"/>
        </authorList>
    </citation>
    <scope>IDENTIFICATION</scope>
    <source>
        <tissue evidence="9">Spleen</tissue>
    </source>
</reference>
<comment type="catalytic activity">
    <reaction evidence="2">
        <text>a 5'-end FAD-phospho-ribonucleoside in mRNA + H2O = a 5'-end phospho-ribonucleoside in mRNA + FAD + H(+)</text>
        <dbReference type="Rhea" id="RHEA:67492"/>
        <dbReference type="Rhea" id="RHEA-COMP:15692"/>
        <dbReference type="Rhea" id="RHEA-COMP:17275"/>
        <dbReference type="ChEBI" id="CHEBI:15377"/>
        <dbReference type="ChEBI" id="CHEBI:15378"/>
        <dbReference type="ChEBI" id="CHEBI:57692"/>
        <dbReference type="ChEBI" id="CHEBI:138282"/>
        <dbReference type="ChEBI" id="CHEBI:172372"/>
    </reaction>
    <physiologicalReaction direction="left-to-right" evidence="2">
        <dbReference type="Rhea" id="RHEA:67493"/>
    </physiologicalReaction>
</comment>
<keyword evidence="5" id="KW-0694">RNA-binding</keyword>
<proteinExistence type="inferred from homology"/>
<evidence type="ECO:0000256" key="4">
    <source>
        <dbReference type="ARBA" id="ARBA00049418"/>
    </source>
</evidence>
<evidence type="ECO:0000256" key="3">
    <source>
        <dbReference type="ARBA" id="ARBA00024564"/>
    </source>
</evidence>
<feature type="domain" description="RAI1-like" evidence="7">
    <location>
        <begin position="60"/>
        <end position="395"/>
    </location>
</feature>
<dbReference type="AlphaFoldDB" id="A0A6P5J6N0"/>
<dbReference type="PANTHER" id="PTHR12395:SF9">
    <property type="entry name" value="DECAPPING AND EXORIBONUCLEASE PROTEIN"/>
    <property type="match status" value="1"/>
</dbReference>
<dbReference type="InterPro" id="IPR039039">
    <property type="entry name" value="RAI1-like_fam"/>
</dbReference>
<comment type="catalytic activity">
    <reaction evidence="3">
        <text>a 5'-end CoA-ribonucleoside in mRNA + H2O = 3'-dephospho-CoA + a 5'-end phospho-ribonucleoside in mRNA + H(+)</text>
        <dbReference type="Rhea" id="RHEA:67496"/>
        <dbReference type="Rhea" id="RHEA-COMP:15692"/>
        <dbReference type="Rhea" id="RHEA-COMP:17276"/>
        <dbReference type="ChEBI" id="CHEBI:15377"/>
        <dbReference type="ChEBI" id="CHEBI:15378"/>
        <dbReference type="ChEBI" id="CHEBI:57328"/>
        <dbReference type="ChEBI" id="CHEBI:138282"/>
        <dbReference type="ChEBI" id="CHEBI:172371"/>
    </reaction>
    <physiologicalReaction direction="left-to-right" evidence="3">
        <dbReference type="Rhea" id="RHEA:67497"/>
    </physiologicalReaction>
</comment>
<sequence>MERKIGAKLRMEKPMEPQGAKRGAGEMKDGATGGPPKRARPAPSLPTDASLYAGPFPFYRRPSELGCFSLDSERRYHGDSRALRYFAPPPAHGSAPDFDLREGYPERYRPRDEETREGLDHLLRWLLEHRGQLEGGPGWLAGAVVTWRGHLTKLLTTPYELREGWQLAASRLQGTLYLSEVETPAARAQRLARPPLLRELMYMGYKFEQYMCADTPGGSPDPSGEVNTNVAFCSVLRSRLGTHPLLFSGEVDCTDPKAPSTQPPACYVELKTSKEMHSPGQWRSFYRHKLLKWWAQSFLPGVPRVVAGFRDPEGSIRSLRTFPTMEMFELIRSYREGWNPSVCMNFCAAFLSFAQSTVTQDDPRLVHLFSWEPGGPVTVSIHHDAPYAFLPTWYVDAVTQDFPSPAKTPCPGN</sequence>
<dbReference type="InterPro" id="IPR013961">
    <property type="entry name" value="RAI1"/>
</dbReference>
<accession>A0A6P5J6N0</accession>
<evidence type="ECO:0000256" key="6">
    <source>
        <dbReference type="SAM" id="MobiDB-lite"/>
    </source>
</evidence>
<keyword evidence="5" id="KW-0479">Metal-binding</keyword>
<evidence type="ECO:0000259" key="7">
    <source>
        <dbReference type="Pfam" id="PF08652"/>
    </source>
</evidence>
<dbReference type="CTD" id="1797"/>
<dbReference type="Pfam" id="PF08652">
    <property type="entry name" value="RAI1"/>
    <property type="match status" value="1"/>
</dbReference>
<evidence type="ECO:0000313" key="8">
    <source>
        <dbReference type="Proteomes" id="UP000515140"/>
    </source>
</evidence>
<keyword evidence="5" id="KW-0460">Magnesium</keyword>
<keyword evidence="8" id="KW-1185">Reference proteome</keyword>
<comment type="subcellular location">
    <subcellularLocation>
        <location evidence="5">Nucleus</location>
    </subcellularLocation>
</comment>
<comment type="similarity">
    <text evidence="1 5">Belongs to the DXO/Dom3Z family.</text>
</comment>
<dbReference type="Proteomes" id="UP000515140">
    <property type="component" value="Unplaced"/>
</dbReference>
<keyword evidence="5" id="KW-0540">Nuclease</keyword>
<dbReference type="FunCoup" id="A0A6P5J6N0">
    <property type="interactions" value="2518"/>
</dbReference>
<dbReference type="GO" id="GO:0003723">
    <property type="term" value="F:RNA binding"/>
    <property type="evidence" value="ECO:0007669"/>
    <property type="project" value="UniProtKB-KW"/>
</dbReference>
<dbReference type="GO" id="GO:0110155">
    <property type="term" value="P:NAD-cap decapping"/>
    <property type="evidence" value="ECO:0007669"/>
    <property type="project" value="TreeGrafter"/>
</dbReference>
<dbReference type="GO" id="GO:0000166">
    <property type="term" value="F:nucleotide binding"/>
    <property type="evidence" value="ECO:0007669"/>
    <property type="project" value="UniProtKB-KW"/>
</dbReference>
<dbReference type="PANTHER" id="PTHR12395">
    <property type="entry name" value="DOM-3 RELATED"/>
    <property type="match status" value="1"/>
</dbReference>
<comment type="catalytic activity">
    <reaction evidence="4">
        <text>a 5'-end NAD(+)-phospho-ribonucleoside in snoRNA + H2O = a 5'-end phospho-ribonucleoside in snoRNA + NAD(+) + H(+)</text>
        <dbReference type="Rhea" id="RHEA:60892"/>
        <dbReference type="Rhea" id="RHEA-COMP:15699"/>
        <dbReference type="Rhea" id="RHEA-COMP:15700"/>
        <dbReference type="ChEBI" id="CHEBI:15377"/>
        <dbReference type="ChEBI" id="CHEBI:15378"/>
        <dbReference type="ChEBI" id="CHEBI:57540"/>
        <dbReference type="ChEBI" id="CHEBI:138282"/>
        <dbReference type="ChEBI" id="CHEBI:144029"/>
    </reaction>
    <physiologicalReaction direction="left-to-right" evidence="4">
        <dbReference type="Rhea" id="RHEA:60893"/>
    </physiologicalReaction>
</comment>